<dbReference type="AlphaFoldDB" id="A0A094PVP6"/>
<gene>
    <name evidence="1" type="ORF">GM51_13960</name>
</gene>
<proteinExistence type="predicted"/>
<accession>A0A094PVP6</accession>
<reference evidence="1" key="1">
    <citation type="submission" date="2014-06" db="EMBL/GenBank/DDBJ databases">
        <title>Key roles for freshwater Actinobacteria revealed by deep metagenomic sequencing.</title>
        <authorList>
            <person name="Ghai R."/>
            <person name="Mizuno C.M."/>
            <person name="Picazo A."/>
            <person name="Camacho A."/>
            <person name="Rodriguez-Valera F."/>
        </authorList>
    </citation>
    <scope>NUCLEOTIDE SEQUENCE</scope>
</reference>
<dbReference type="EMBL" id="JNSL01000101">
    <property type="protein sequence ID" value="KGA15840.1"/>
    <property type="molecule type" value="Genomic_DNA"/>
</dbReference>
<dbReference type="NCBIfam" id="NF038356">
    <property type="entry name" value="actino_DLW39"/>
    <property type="match status" value="1"/>
</dbReference>
<dbReference type="InterPro" id="IPR047990">
    <property type="entry name" value="DLW39-like"/>
</dbReference>
<name>A0A094PVP6_9ZZZZ</name>
<evidence type="ECO:0000313" key="1">
    <source>
        <dbReference type="EMBL" id="KGA15840.1"/>
    </source>
</evidence>
<sequence length="37" mass="4127">MKKLLSLALLAVAGYVIYQQAENSKAEQELWTQATSE</sequence>
<comment type="caution">
    <text evidence="1">The sequence shown here is derived from an EMBL/GenBank/DDBJ whole genome shotgun (WGS) entry which is preliminary data.</text>
</comment>
<protein>
    <submittedName>
        <fullName evidence="1">Uncharacterized protein</fullName>
    </submittedName>
</protein>
<organism evidence="1">
    <name type="scientific">freshwater metagenome</name>
    <dbReference type="NCBI Taxonomy" id="449393"/>
    <lineage>
        <taxon>unclassified sequences</taxon>
        <taxon>metagenomes</taxon>
        <taxon>ecological metagenomes</taxon>
    </lineage>
</organism>